<feature type="compositionally biased region" description="Basic residues" evidence="1">
    <location>
        <begin position="34"/>
        <end position="43"/>
    </location>
</feature>
<feature type="compositionally biased region" description="Low complexity" evidence="1">
    <location>
        <begin position="1"/>
        <end position="14"/>
    </location>
</feature>
<organism evidence="2 3">
    <name type="scientific">Staurois parvus</name>
    <dbReference type="NCBI Taxonomy" id="386267"/>
    <lineage>
        <taxon>Eukaryota</taxon>
        <taxon>Metazoa</taxon>
        <taxon>Chordata</taxon>
        <taxon>Craniata</taxon>
        <taxon>Vertebrata</taxon>
        <taxon>Euteleostomi</taxon>
        <taxon>Amphibia</taxon>
        <taxon>Batrachia</taxon>
        <taxon>Anura</taxon>
        <taxon>Neobatrachia</taxon>
        <taxon>Ranoidea</taxon>
        <taxon>Ranidae</taxon>
        <taxon>Staurois</taxon>
    </lineage>
</organism>
<keyword evidence="3" id="KW-1185">Reference proteome</keyword>
<feature type="compositionally biased region" description="Gly residues" evidence="1">
    <location>
        <begin position="65"/>
        <end position="78"/>
    </location>
</feature>
<evidence type="ECO:0000313" key="2">
    <source>
        <dbReference type="EMBL" id="CAI9559353.1"/>
    </source>
</evidence>
<gene>
    <name evidence="2" type="ORF">SPARVUS_LOCUS5048733</name>
</gene>
<dbReference type="Proteomes" id="UP001162483">
    <property type="component" value="Unassembled WGS sequence"/>
</dbReference>
<reference evidence="2" key="1">
    <citation type="submission" date="2023-05" db="EMBL/GenBank/DDBJ databases">
        <authorList>
            <person name="Stuckert A."/>
        </authorList>
    </citation>
    <scope>NUCLEOTIDE SEQUENCE</scope>
</reference>
<feature type="region of interest" description="Disordered" evidence="1">
    <location>
        <begin position="1"/>
        <end position="129"/>
    </location>
</feature>
<evidence type="ECO:0000313" key="3">
    <source>
        <dbReference type="Proteomes" id="UP001162483"/>
    </source>
</evidence>
<dbReference type="EMBL" id="CATNWA010010114">
    <property type="protein sequence ID" value="CAI9559353.1"/>
    <property type="molecule type" value="Genomic_DNA"/>
</dbReference>
<protein>
    <submittedName>
        <fullName evidence="2">Uncharacterized protein</fullName>
    </submittedName>
</protein>
<feature type="non-terminal residue" evidence="2">
    <location>
        <position position="1"/>
    </location>
</feature>
<accession>A0ABN9CIM8</accession>
<proteinExistence type="predicted"/>
<comment type="caution">
    <text evidence="2">The sequence shown here is derived from an EMBL/GenBank/DDBJ whole genome shotgun (WGS) entry which is preliminary data.</text>
</comment>
<name>A0ABN9CIM8_9NEOB</name>
<evidence type="ECO:0000256" key="1">
    <source>
        <dbReference type="SAM" id="MobiDB-lite"/>
    </source>
</evidence>
<sequence length="129" mass="13172">TGAPGAGRQAPGPQVGRGGAPDPQARGRQGIGPTRRRPARRRTPSVQRTWYTGLRRSDRSSGPQAGAGGMTAGPGGPGISIWVATGTASSGRHGDPVTRYTRGLVNWHDRGTGSGTGSLDNSGHRVNGL</sequence>